<protein>
    <submittedName>
        <fullName evidence="4">L domain-like protein</fullName>
    </submittedName>
</protein>
<dbReference type="SMART" id="SM00369">
    <property type="entry name" value="LRR_TYP"/>
    <property type="match status" value="7"/>
</dbReference>
<dbReference type="GO" id="GO:0005737">
    <property type="term" value="C:cytoplasm"/>
    <property type="evidence" value="ECO:0007669"/>
    <property type="project" value="TreeGrafter"/>
</dbReference>
<dbReference type="InterPro" id="IPR001611">
    <property type="entry name" value="Leu-rich_rpt"/>
</dbReference>
<dbReference type="Pfam" id="PF13855">
    <property type="entry name" value="LRR_8"/>
    <property type="match status" value="1"/>
</dbReference>
<organism evidence="4 5">
    <name type="scientific">Pholiota conissans</name>
    <dbReference type="NCBI Taxonomy" id="109636"/>
    <lineage>
        <taxon>Eukaryota</taxon>
        <taxon>Fungi</taxon>
        <taxon>Dikarya</taxon>
        <taxon>Basidiomycota</taxon>
        <taxon>Agaricomycotina</taxon>
        <taxon>Agaricomycetes</taxon>
        <taxon>Agaricomycetidae</taxon>
        <taxon>Agaricales</taxon>
        <taxon>Agaricineae</taxon>
        <taxon>Strophariaceae</taxon>
        <taxon>Pholiota</taxon>
    </lineage>
</organism>
<gene>
    <name evidence="4" type="ORF">BDN70DRAFT_883225</name>
</gene>
<keyword evidence="2" id="KW-0677">Repeat</keyword>
<dbReference type="Gene3D" id="3.80.10.10">
    <property type="entry name" value="Ribonuclease Inhibitor"/>
    <property type="match status" value="3"/>
</dbReference>
<dbReference type="OrthoDB" id="1517790at2759"/>
<dbReference type="InterPro" id="IPR032675">
    <property type="entry name" value="LRR_dom_sf"/>
</dbReference>
<name>A0A9P5YUS3_9AGAR</name>
<dbReference type="Pfam" id="PF13516">
    <property type="entry name" value="LRR_6"/>
    <property type="match status" value="1"/>
</dbReference>
<dbReference type="InterPro" id="IPR003591">
    <property type="entry name" value="Leu-rich_rpt_typical-subtyp"/>
</dbReference>
<evidence type="ECO:0000313" key="5">
    <source>
        <dbReference type="Proteomes" id="UP000807469"/>
    </source>
</evidence>
<dbReference type="PANTHER" id="PTHR15454:SF56">
    <property type="entry name" value="PROTEIN PHOSPHATASE 1 REGULATORY SUBUNIT 7-RELATED"/>
    <property type="match status" value="1"/>
</dbReference>
<dbReference type="Proteomes" id="UP000807469">
    <property type="component" value="Unassembled WGS sequence"/>
</dbReference>
<keyword evidence="5" id="KW-1185">Reference proteome</keyword>
<feature type="compositionally biased region" description="Low complexity" evidence="3">
    <location>
        <begin position="546"/>
        <end position="563"/>
    </location>
</feature>
<dbReference type="AlphaFoldDB" id="A0A9P5YUS3"/>
<feature type="compositionally biased region" description="Low complexity" evidence="3">
    <location>
        <begin position="524"/>
        <end position="533"/>
    </location>
</feature>
<feature type="region of interest" description="Disordered" evidence="3">
    <location>
        <begin position="516"/>
        <end position="568"/>
    </location>
</feature>
<comment type="caution">
    <text evidence="4">The sequence shown here is derived from an EMBL/GenBank/DDBJ whole genome shotgun (WGS) entry which is preliminary data.</text>
</comment>
<feature type="region of interest" description="Disordered" evidence="3">
    <location>
        <begin position="453"/>
        <end position="497"/>
    </location>
</feature>
<dbReference type="Pfam" id="PF00560">
    <property type="entry name" value="LRR_1"/>
    <property type="match status" value="1"/>
</dbReference>
<evidence type="ECO:0000256" key="3">
    <source>
        <dbReference type="SAM" id="MobiDB-lite"/>
    </source>
</evidence>
<dbReference type="EMBL" id="MU155317">
    <property type="protein sequence ID" value="KAF9475834.1"/>
    <property type="molecule type" value="Genomic_DNA"/>
</dbReference>
<dbReference type="PRINTS" id="PR00019">
    <property type="entry name" value="LEURICHRPT"/>
</dbReference>
<feature type="region of interest" description="Disordered" evidence="3">
    <location>
        <begin position="83"/>
        <end position="110"/>
    </location>
</feature>
<evidence type="ECO:0000256" key="2">
    <source>
        <dbReference type="ARBA" id="ARBA00022737"/>
    </source>
</evidence>
<reference evidence="4" key="1">
    <citation type="submission" date="2020-11" db="EMBL/GenBank/DDBJ databases">
        <authorList>
            <consortium name="DOE Joint Genome Institute"/>
            <person name="Ahrendt S."/>
            <person name="Riley R."/>
            <person name="Andreopoulos W."/>
            <person name="Labutti K."/>
            <person name="Pangilinan J."/>
            <person name="Ruiz-Duenas F.J."/>
            <person name="Barrasa J.M."/>
            <person name="Sanchez-Garcia M."/>
            <person name="Camarero S."/>
            <person name="Miyauchi S."/>
            <person name="Serrano A."/>
            <person name="Linde D."/>
            <person name="Babiker R."/>
            <person name="Drula E."/>
            <person name="Ayuso-Fernandez I."/>
            <person name="Pacheco R."/>
            <person name="Padilla G."/>
            <person name="Ferreira P."/>
            <person name="Barriuso J."/>
            <person name="Kellner H."/>
            <person name="Castanera R."/>
            <person name="Alfaro M."/>
            <person name="Ramirez L."/>
            <person name="Pisabarro A.G."/>
            <person name="Kuo A."/>
            <person name="Tritt A."/>
            <person name="Lipzen A."/>
            <person name="He G."/>
            <person name="Yan M."/>
            <person name="Ng V."/>
            <person name="Cullen D."/>
            <person name="Martin F."/>
            <person name="Rosso M.-N."/>
            <person name="Henrissat B."/>
            <person name="Hibbett D."/>
            <person name="Martinez A.T."/>
            <person name="Grigoriev I.V."/>
        </authorList>
    </citation>
    <scope>NUCLEOTIDE SEQUENCE</scope>
    <source>
        <strain evidence="4">CIRM-BRFM 674</strain>
    </source>
</reference>
<proteinExistence type="predicted"/>
<evidence type="ECO:0000256" key="1">
    <source>
        <dbReference type="ARBA" id="ARBA00022614"/>
    </source>
</evidence>
<feature type="compositionally biased region" description="Low complexity" evidence="3">
    <location>
        <begin position="1"/>
        <end position="16"/>
    </location>
</feature>
<dbReference type="PROSITE" id="PS51450">
    <property type="entry name" value="LRR"/>
    <property type="match status" value="4"/>
</dbReference>
<sequence length="831" mass="90343">MSRIPQPSSSRSGIRPPSTPSKSRLAPPSDPVRTRTLSTPRATTPSKLKAAPAPAPPMSPSPGNTLSIKEAIALKRAEAKKAMAKSGGGGGGLDDISGLEDALPDKKEKEEEDLLGRLSIRETIEQARNTGSLNIATRSLPCLPSALFEIHLGLTPDALKSVPNEPVLPPSEPKLLRRGGQNKPAWFEAQDLTVLKAWNNDIQEVQHEISLFGSLKTIDLHKNKLTSLPSTFADLTSLTVLDLSHNALSSLPEKLFALPELTTLNLSYNLLTALPFGAPFVNQNGRAKASQQSSGGFFTPVVSHSSTPLPRLINLDASQNKIHAQDIDSSFPVSLVKIDLSGNPLGLSQGLLRSLSSLKKLKEIKFEKCEIGDDSFPPSLFNPPFFQALRLFNMSDTQVNLDSVKEAFKNIKQELNFDFSTEDPPEGVARILVGKRVMKESWELELERRANQRKAAAATPVIDDWDEPTLPARSTSRTSTVSPISAPKSQQKAPAKSKEVIKEAWEIEAEQGLLTEGGRRRARAAAAAQQTQTRPEENSKALSNASSSPTPTSPTSSSSLSSPQYFTQSTQTLKLPASAPPTKISGHHARAFSMATPSASSLSTPLRTGDLSVPTPTLPLSVIVNQPFADTLRVLILVNRRMDRSFALPKATYSASGFLPKLEELDLEGCNLNDLVPVHHASEAGASTPPRSEELLISTITKLFPSLRTLNLSYNALTNASLTSEALTALILAAPHRQGLRHLRLRGNRLSELDGFLELAEAFKGNRNVPEWKLEELDLRDNEIGKLPPELGLLPLDVFLVDGNTFRVPQRRVWEREGTKGLLSWLRGRIE</sequence>
<dbReference type="SUPFAM" id="SSF52058">
    <property type="entry name" value="L domain-like"/>
    <property type="match status" value="1"/>
</dbReference>
<feature type="region of interest" description="Disordered" evidence="3">
    <location>
        <begin position="1"/>
        <end position="70"/>
    </location>
</feature>
<evidence type="ECO:0000313" key="4">
    <source>
        <dbReference type="EMBL" id="KAF9475834.1"/>
    </source>
</evidence>
<feature type="compositionally biased region" description="Low complexity" evidence="3">
    <location>
        <begin position="42"/>
        <end position="52"/>
    </location>
</feature>
<accession>A0A9P5YUS3</accession>
<keyword evidence="1" id="KW-0433">Leucine-rich repeat</keyword>
<feature type="compositionally biased region" description="Polar residues" evidence="3">
    <location>
        <begin position="472"/>
        <end position="492"/>
    </location>
</feature>
<dbReference type="PANTHER" id="PTHR15454">
    <property type="entry name" value="NISCHARIN RELATED"/>
    <property type="match status" value="1"/>
</dbReference>